<sequence length="209" mass="23501">MASALSRLDKFPVKPRIMWCMFCLECSVESFEPRSGKPLEINCFLENHETSVCRACFGEGYSYCKPAAAGMLGDAQDLTDVLEWVESLLFSGTDEYRVAVLTAVQRLCACFVTAEAEHRKFHGIGELCGDGNWKDYHAVLAQRRQLVGYGEDGHLKPLRLLPGDDGYMALAAAKQRFWEYIQPIVKEQHGKKGHPGDEYCPFPRVLSML</sequence>
<reference evidence="1" key="2">
    <citation type="submission" date="2021-02" db="EMBL/GenBank/DDBJ databases">
        <title>Aspergillus puulaauensis MK2 genome sequence.</title>
        <authorList>
            <person name="Futagami T."/>
            <person name="Mori K."/>
            <person name="Kadooka C."/>
            <person name="Tanaka T."/>
        </authorList>
    </citation>
    <scope>NUCLEOTIDE SEQUENCE</scope>
    <source>
        <strain evidence="1">MK2</strain>
    </source>
</reference>
<name>A0A7R8AJJ3_9EURO</name>
<accession>A0A7R8AJJ3</accession>
<evidence type="ECO:0000313" key="1">
    <source>
        <dbReference type="EMBL" id="BCS21206.1"/>
    </source>
</evidence>
<dbReference type="AlphaFoldDB" id="A0A7R8AJJ3"/>
<gene>
    <name evidence="1" type="ORF">APUU_21638A</name>
</gene>
<dbReference type="EMBL" id="AP024444">
    <property type="protein sequence ID" value="BCS21206.1"/>
    <property type="molecule type" value="Genomic_DNA"/>
</dbReference>
<reference evidence="1" key="1">
    <citation type="submission" date="2021-01" db="EMBL/GenBank/DDBJ databases">
        <authorList>
            <consortium name="Aspergillus puulaauensis MK2 genome sequencing consortium"/>
            <person name="Kazuki M."/>
            <person name="Futagami T."/>
        </authorList>
    </citation>
    <scope>NUCLEOTIDE SEQUENCE</scope>
    <source>
        <strain evidence="1">MK2</strain>
    </source>
</reference>
<dbReference type="OrthoDB" id="4490934at2759"/>
<dbReference type="RefSeq" id="XP_041553400.1">
    <property type="nucleotide sequence ID" value="XM_041700413.1"/>
</dbReference>
<organism evidence="1 2">
    <name type="scientific">Aspergillus puulaauensis</name>
    <dbReference type="NCBI Taxonomy" id="1220207"/>
    <lineage>
        <taxon>Eukaryota</taxon>
        <taxon>Fungi</taxon>
        <taxon>Dikarya</taxon>
        <taxon>Ascomycota</taxon>
        <taxon>Pezizomycotina</taxon>
        <taxon>Eurotiomycetes</taxon>
        <taxon>Eurotiomycetidae</taxon>
        <taxon>Eurotiales</taxon>
        <taxon>Aspergillaceae</taxon>
        <taxon>Aspergillus</taxon>
    </lineage>
</organism>
<dbReference type="Proteomes" id="UP000654913">
    <property type="component" value="Chromosome 2"/>
</dbReference>
<evidence type="ECO:0000313" key="2">
    <source>
        <dbReference type="Proteomes" id="UP000654913"/>
    </source>
</evidence>
<keyword evidence="2" id="KW-1185">Reference proteome</keyword>
<dbReference type="KEGG" id="apuu:APUU_21638A"/>
<proteinExistence type="predicted"/>
<protein>
    <submittedName>
        <fullName evidence="1">Uncharacterized protein</fullName>
    </submittedName>
</protein>
<dbReference type="GeneID" id="64971211"/>